<dbReference type="InterPro" id="IPR013783">
    <property type="entry name" value="Ig-like_fold"/>
</dbReference>
<keyword evidence="1" id="KW-0134">Cell wall</keyword>
<dbReference type="NCBIfam" id="TIGR01167">
    <property type="entry name" value="LPXTG_anchor"/>
    <property type="match status" value="1"/>
</dbReference>
<evidence type="ECO:0000259" key="6">
    <source>
        <dbReference type="PROSITE" id="PS50847"/>
    </source>
</evidence>
<keyword evidence="2" id="KW-0964">Secreted</keyword>
<dbReference type="Pfam" id="PF00746">
    <property type="entry name" value="Gram_pos_anchor"/>
    <property type="match status" value="1"/>
</dbReference>
<protein>
    <submittedName>
        <fullName evidence="7">Bacterial Ig-like domain-containing protein</fullName>
    </submittedName>
</protein>
<dbReference type="Proteomes" id="UP001625389">
    <property type="component" value="Unassembled WGS sequence"/>
</dbReference>
<dbReference type="InterPro" id="IPR022038">
    <property type="entry name" value="Ig-like_bact"/>
</dbReference>
<sequence length="341" mass="35888">MVNLVQLAAHNSTVYAKDGATWNPADNFDYAWKGAWETGTDGSLVDNVGNIDLSKVTVTGDKVDLTKPGKYQVTYEYQDSQTNAPAKKTITVTVKANQSTVTAKDSTLGVGDKWTAEDSFTGATDKDGNPVSFDEVTVGGDTVDTNKAGIYKVTYSYGGKTTTATITIKADQSQLTVHDVSATVGDAHAAAADFITKATDKDGADISGQVKADFSKVDWTKAGDYLVTLTVDGKTQTAYLHLAAATIIPEQPETPATPETPTTTTPGQDTAVKVVPTATPTQIGTQNSTIRFDATQAQTNSSQLPQTGESENIGLLWLGAFSLLGAGLGLAHKKHDDNQEA</sequence>
<evidence type="ECO:0000256" key="2">
    <source>
        <dbReference type="ARBA" id="ARBA00022525"/>
    </source>
</evidence>
<evidence type="ECO:0000313" key="8">
    <source>
        <dbReference type="Proteomes" id="UP001625389"/>
    </source>
</evidence>
<keyword evidence="8" id="KW-1185">Reference proteome</keyword>
<gene>
    <name evidence="7" type="ORF">ACEN34_08235</name>
</gene>
<organism evidence="7 8">
    <name type="scientific">Loigolactobacillus zhaoyuanensis</name>
    <dbReference type="NCBI Taxonomy" id="2486017"/>
    <lineage>
        <taxon>Bacteria</taxon>
        <taxon>Bacillati</taxon>
        <taxon>Bacillota</taxon>
        <taxon>Bacilli</taxon>
        <taxon>Lactobacillales</taxon>
        <taxon>Lactobacillaceae</taxon>
        <taxon>Loigolactobacillus</taxon>
    </lineage>
</organism>
<proteinExistence type="predicted"/>
<feature type="domain" description="Gram-positive cocci surface proteins LPxTG" evidence="6">
    <location>
        <begin position="304"/>
        <end position="341"/>
    </location>
</feature>
<dbReference type="EMBL" id="JBGQPK010000032">
    <property type="protein sequence ID" value="MFL2029603.1"/>
    <property type="molecule type" value="Genomic_DNA"/>
</dbReference>
<keyword evidence="4" id="KW-0572">Peptidoglycan-anchor</keyword>
<dbReference type="Pfam" id="PF16403">
    <property type="entry name" value="Bact_surface_Ig-like"/>
    <property type="match status" value="1"/>
</dbReference>
<comment type="caution">
    <text evidence="7">The sequence shown here is derived from an EMBL/GenBank/DDBJ whole genome shotgun (WGS) entry which is preliminary data.</text>
</comment>
<evidence type="ECO:0000313" key="7">
    <source>
        <dbReference type="EMBL" id="MFL2029603.1"/>
    </source>
</evidence>
<feature type="region of interest" description="Disordered" evidence="5">
    <location>
        <begin position="250"/>
        <end position="270"/>
    </location>
</feature>
<reference evidence="7 8" key="1">
    <citation type="submission" date="2024-08" db="EMBL/GenBank/DDBJ databases">
        <authorList>
            <person name="Arias E."/>
        </authorList>
    </citation>
    <scope>NUCLEOTIDE SEQUENCE [LARGE SCALE GENOMIC DNA]</scope>
    <source>
        <strain evidence="7 8">FAM 25317</strain>
    </source>
</reference>
<dbReference type="PROSITE" id="PS50847">
    <property type="entry name" value="GRAM_POS_ANCHORING"/>
    <property type="match status" value="1"/>
</dbReference>
<dbReference type="InterPro" id="IPR032179">
    <property type="entry name" value="Cry22Aa_Ig-like"/>
</dbReference>
<dbReference type="RefSeq" id="WP_407137478.1">
    <property type="nucleotide sequence ID" value="NZ_JBGQPK010000032.1"/>
</dbReference>
<accession>A0ABW8UD40</accession>
<name>A0ABW8UD40_9LACO</name>
<dbReference type="InterPro" id="IPR019931">
    <property type="entry name" value="LPXTG_anchor"/>
</dbReference>
<evidence type="ECO:0000256" key="3">
    <source>
        <dbReference type="ARBA" id="ARBA00022729"/>
    </source>
</evidence>
<dbReference type="Pfam" id="PF07523">
    <property type="entry name" value="Big_3"/>
    <property type="match status" value="2"/>
</dbReference>
<keyword evidence="3" id="KW-0732">Signal</keyword>
<evidence type="ECO:0000256" key="4">
    <source>
        <dbReference type="ARBA" id="ARBA00023088"/>
    </source>
</evidence>
<dbReference type="Gene3D" id="2.60.40.10">
    <property type="entry name" value="Immunoglobulins"/>
    <property type="match status" value="3"/>
</dbReference>
<evidence type="ECO:0000256" key="1">
    <source>
        <dbReference type="ARBA" id="ARBA00022512"/>
    </source>
</evidence>
<evidence type="ECO:0000256" key="5">
    <source>
        <dbReference type="SAM" id="MobiDB-lite"/>
    </source>
</evidence>